<comment type="catalytic activity">
    <reaction evidence="7">
        <text>a 2'-deoxycytidine in DNA + S-adenosyl-L-methionine = an N(4)-methyl-2'-deoxycytidine in DNA + S-adenosyl-L-homocysteine + H(+)</text>
        <dbReference type="Rhea" id="RHEA:16857"/>
        <dbReference type="Rhea" id="RHEA-COMP:11369"/>
        <dbReference type="Rhea" id="RHEA-COMP:13674"/>
        <dbReference type="ChEBI" id="CHEBI:15378"/>
        <dbReference type="ChEBI" id="CHEBI:57856"/>
        <dbReference type="ChEBI" id="CHEBI:59789"/>
        <dbReference type="ChEBI" id="CHEBI:85452"/>
        <dbReference type="ChEBI" id="CHEBI:137933"/>
        <dbReference type="EC" id="2.1.1.113"/>
    </reaction>
</comment>
<dbReference type="SUPFAM" id="SSF53335">
    <property type="entry name" value="S-adenosyl-L-methionine-dependent methyltransferases"/>
    <property type="match status" value="2"/>
</dbReference>
<dbReference type="InterPro" id="IPR001091">
    <property type="entry name" value="RM_Methyltransferase"/>
</dbReference>
<comment type="similarity">
    <text evidence="1">Belongs to the N(4)/N(6)-methyltransferase family. N(4) subfamily.</text>
</comment>
<dbReference type="PROSITE" id="PS00093">
    <property type="entry name" value="N4_MTASE"/>
    <property type="match status" value="1"/>
</dbReference>
<proteinExistence type="inferred from homology"/>
<dbReference type="InterPro" id="IPR002941">
    <property type="entry name" value="DNA_methylase_N4/N6"/>
</dbReference>
<keyword evidence="6" id="KW-0238">DNA-binding</keyword>
<evidence type="ECO:0000256" key="5">
    <source>
        <dbReference type="ARBA" id="ARBA00022747"/>
    </source>
</evidence>
<reference evidence="10 11" key="1">
    <citation type="submission" date="2021-03" db="EMBL/GenBank/DDBJ databases">
        <title>novel species isolated from a fishpond in China.</title>
        <authorList>
            <person name="Lu H."/>
            <person name="Cai Z."/>
        </authorList>
    </citation>
    <scope>NUCLEOTIDE SEQUENCE [LARGE SCALE GENOMIC DNA]</scope>
    <source>
        <strain evidence="10 11">Y57</strain>
    </source>
</reference>
<dbReference type="PANTHER" id="PTHR13370">
    <property type="entry name" value="RNA METHYLASE-RELATED"/>
    <property type="match status" value="1"/>
</dbReference>
<dbReference type="Gene3D" id="3.40.50.150">
    <property type="entry name" value="Vaccinia Virus protein VP39"/>
    <property type="match status" value="2"/>
</dbReference>
<evidence type="ECO:0000256" key="3">
    <source>
        <dbReference type="ARBA" id="ARBA00022679"/>
    </source>
</evidence>
<keyword evidence="3" id="KW-0808">Transferase</keyword>
<evidence type="ECO:0000256" key="2">
    <source>
        <dbReference type="ARBA" id="ARBA00022603"/>
    </source>
</evidence>
<evidence type="ECO:0000256" key="1">
    <source>
        <dbReference type="ARBA" id="ARBA00010203"/>
    </source>
</evidence>
<keyword evidence="4" id="KW-0949">S-adenosyl-L-methionine</keyword>
<accession>A0ABS3CQG2</accession>
<feature type="domain" description="DNA methylase N-4/N-6" evidence="9">
    <location>
        <begin position="253"/>
        <end position="371"/>
    </location>
</feature>
<evidence type="ECO:0000256" key="4">
    <source>
        <dbReference type="ARBA" id="ARBA00022691"/>
    </source>
</evidence>
<dbReference type="PROSITE" id="PS01261">
    <property type="entry name" value="UPF0020"/>
    <property type="match status" value="1"/>
</dbReference>
<evidence type="ECO:0000313" key="11">
    <source>
        <dbReference type="Proteomes" id="UP000663992"/>
    </source>
</evidence>
<feature type="domain" description="DNA methylase N-4/N-6" evidence="9">
    <location>
        <begin position="33"/>
        <end position="83"/>
    </location>
</feature>
<dbReference type="CDD" id="cd02440">
    <property type="entry name" value="AdoMet_MTases"/>
    <property type="match status" value="1"/>
</dbReference>
<protein>
    <recommendedName>
        <fullName evidence="8">Methyltransferase</fullName>
        <ecNumber evidence="8">2.1.1.-</ecNumber>
    </recommendedName>
</protein>
<keyword evidence="11" id="KW-1185">Reference proteome</keyword>
<evidence type="ECO:0000256" key="7">
    <source>
        <dbReference type="ARBA" id="ARBA00049120"/>
    </source>
</evidence>
<evidence type="ECO:0000259" key="9">
    <source>
        <dbReference type="Pfam" id="PF01555"/>
    </source>
</evidence>
<dbReference type="Proteomes" id="UP000663992">
    <property type="component" value="Unassembled WGS sequence"/>
</dbReference>
<dbReference type="Pfam" id="PF01555">
    <property type="entry name" value="N6_N4_Mtase"/>
    <property type="match status" value="2"/>
</dbReference>
<gene>
    <name evidence="10" type="ORF">J0A65_05590</name>
</gene>
<dbReference type="RefSeq" id="WP_206593140.1">
    <property type="nucleotide sequence ID" value="NZ_JAFKCS010000003.1"/>
</dbReference>
<dbReference type="InterPro" id="IPR017985">
    <property type="entry name" value="MeTrfase_CN4_CS"/>
</dbReference>
<name>A0ABS3CQG2_9ALTE</name>
<comment type="caution">
    <text evidence="10">The sequence shown here is derived from an EMBL/GenBank/DDBJ whole genome shotgun (WGS) entry which is preliminary data.</text>
</comment>
<keyword evidence="2" id="KW-0489">Methyltransferase</keyword>
<evidence type="ECO:0000313" key="10">
    <source>
        <dbReference type="EMBL" id="MBN7819327.1"/>
    </source>
</evidence>
<evidence type="ECO:0000256" key="8">
    <source>
        <dbReference type="RuleBase" id="RU362026"/>
    </source>
</evidence>
<dbReference type="InterPro" id="IPR053943">
    <property type="entry name" value="RlmKL-like_Mtase_CS"/>
</dbReference>
<dbReference type="EC" id="2.1.1.-" evidence="8"/>
<dbReference type="PANTHER" id="PTHR13370:SF3">
    <property type="entry name" value="TRNA (GUANINE(10)-N2)-METHYLTRANSFERASE HOMOLOG"/>
    <property type="match status" value="1"/>
</dbReference>
<dbReference type="PRINTS" id="PR00508">
    <property type="entry name" value="S21N4MTFRASE"/>
</dbReference>
<keyword evidence="5" id="KW-0680">Restriction system</keyword>
<dbReference type="EMBL" id="JAFKCS010000003">
    <property type="protein sequence ID" value="MBN7819327.1"/>
    <property type="molecule type" value="Genomic_DNA"/>
</dbReference>
<organism evidence="10 11">
    <name type="scientific">Bowmanella yangjiangensis</name>
    <dbReference type="NCBI Taxonomy" id="2811230"/>
    <lineage>
        <taxon>Bacteria</taxon>
        <taxon>Pseudomonadati</taxon>
        <taxon>Pseudomonadota</taxon>
        <taxon>Gammaproteobacteria</taxon>
        <taxon>Alteromonadales</taxon>
        <taxon>Alteromonadaceae</taxon>
        <taxon>Bowmanella</taxon>
    </lineage>
</organism>
<sequence length="388" mass="44888">MNKTVVNNLGLLDWDFKEISTKEIFPHNICWYPSRYIPQIPAMLINELSNTGDRVLDPFCGSGTTLIESARLNRPCVGIDINPLATFMTNVKIELLGELDFHINDLLQVIDNAELRLCNKEQYLVFSNDSIPYSNIEELRGWFHETTLSQLFSIWSCIEDEDGHLKDVLKLLFISILMPCSGLETKKPYTYYADKVKPKDNVLFKDAMSLFKSRMERVVIGLSKRHSTLNVTDTYCENKNIDEFDFSTYGMFDLIVTSPPYLSVTDYSTGFRLAHLWYNFSDSIDNAKSKEIGARWKRKRSNSYQEYMTSMRNFVNKVSEVMNDDAFLCLVIGESAKYQGKVIEPLSEWMEKELGLKRQISKERSVNQNYFIHPTGGVKKEEILVLRR</sequence>
<evidence type="ECO:0000256" key="6">
    <source>
        <dbReference type="ARBA" id="ARBA00023125"/>
    </source>
</evidence>
<dbReference type="InterPro" id="IPR029063">
    <property type="entry name" value="SAM-dependent_MTases_sf"/>
</dbReference>